<evidence type="ECO:0000256" key="1">
    <source>
        <dbReference type="SAM" id="MobiDB-lite"/>
    </source>
</evidence>
<gene>
    <name evidence="2" type="ORF">HEB94_007773</name>
</gene>
<feature type="region of interest" description="Disordered" evidence="1">
    <location>
        <begin position="1"/>
        <end position="64"/>
    </location>
</feature>
<proteinExistence type="predicted"/>
<accession>A0A927N1H7</accession>
<feature type="compositionally biased region" description="Polar residues" evidence="1">
    <location>
        <begin position="12"/>
        <end position="21"/>
    </location>
</feature>
<organism evidence="2 3">
    <name type="scientific">Actinopolymorpha pittospori</name>
    <dbReference type="NCBI Taxonomy" id="648752"/>
    <lineage>
        <taxon>Bacteria</taxon>
        <taxon>Bacillati</taxon>
        <taxon>Actinomycetota</taxon>
        <taxon>Actinomycetes</taxon>
        <taxon>Propionibacteriales</taxon>
        <taxon>Actinopolymorphaceae</taxon>
        <taxon>Actinopolymorpha</taxon>
    </lineage>
</organism>
<protein>
    <submittedName>
        <fullName evidence="2">Uncharacterized protein</fullName>
    </submittedName>
</protein>
<comment type="caution">
    <text evidence="2">The sequence shown here is derived from an EMBL/GenBank/DDBJ whole genome shotgun (WGS) entry which is preliminary data.</text>
</comment>
<dbReference type="EMBL" id="JADBEM010000001">
    <property type="protein sequence ID" value="MBE1610925.1"/>
    <property type="molecule type" value="Genomic_DNA"/>
</dbReference>
<keyword evidence="3" id="KW-1185">Reference proteome</keyword>
<dbReference type="Proteomes" id="UP000638648">
    <property type="component" value="Unassembled WGS sequence"/>
</dbReference>
<name>A0A927N1H7_9ACTN</name>
<evidence type="ECO:0000313" key="3">
    <source>
        <dbReference type="Proteomes" id="UP000638648"/>
    </source>
</evidence>
<reference evidence="2" key="1">
    <citation type="submission" date="2020-10" db="EMBL/GenBank/DDBJ databases">
        <title>Sequencing the genomes of 1000 actinobacteria strains.</title>
        <authorList>
            <person name="Klenk H.-P."/>
        </authorList>
    </citation>
    <scope>NUCLEOTIDE SEQUENCE</scope>
    <source>
        <strain evidence="2">DSM 45354</strain>
    </source>
</reference>
<sequence>MRVAGVACAESTRMSGDQVSSAGVAGGMPGTSFPGVEGVEGVEGEGVGDGAPEGGAGEAVVGAAGSPEEVPVVVDPHDAVRAVSAVTVTRAAA</sequence>
<dbReference type="RefSeq" id="WP_192754218.1">
    <property type="nucleotide sequence ID" value="NZ_BAABJL010000225.1"/>
</dbReference>
<dbReference type="AlphaFoldDB" id="A0A927N1H7"/>
<evidence type="ECO:0000313" key="2">
    <source>
        <dbReference type="EMBL" id="MBE1610925.1"/>
    </source>
</evidence>
<feature type="compositionally biased region" description="Gly residues" evidence="1">
    <location>
        <begin position="44"/>
        <end position="57"/>
    </location>
</feature>